<gene>
    <name evidence="1" type="ORF">E6H03_06030</name>
</gene>
<proteinExistence type="predicted"/>
<dbReference type="InterPro" id="IPR037480">
    <property type="entry name" value="YihR-like"/>
</dbReference>
<dbReference type="SUPFAM" id="SSF74650">
    <property type="entry name" value="Galactose mutarotase-like"/>
    <property type="match status" value="1"/>
</dbReference>
<dbReference type="AlphaFoldDB" id="A0A537JF44"/>
<dbReference type="GO" id="GO:0033499">
    <property type="term" value="P:galactose catabolic process via UDP-galactose, Leloir pathway"/>
    <property type="evidence" value="ECO:0007669"/>
    <property type="project" value="TreeGrafter"/>
</dbReference>
<dbReference type="Gene3D" id="2.70.98.10">
    <property type="match status" value="1"/>
</dbReference>
<dbReference type="PANTHER" id="PTHR10091:SF0">
    <property type="entry name" value="GALACTOSE MUTAROTASE"/>
    <property type="match status" value="1"/>
</dbReference>
<dbReference type="Proteomes" id="UP000318093">
    <property type="component" value="Unassembled WGS sequence"/>
</dbReference>
<evidence type="ECO:0000313" key="2">
    <source>
        <dbReference type="Proteomes" id="UP000318093"/>
    </source>
</evidence>
<dbReference type="GO" id="GO:0006006">
    <property type="term" value="P:glucose metabolic process"/>
    <property type="evidence" value="ECO:0007669"/>
    <property type="project" value="TreeGrafter"/>
</dbReference>
<dbReference type="PANTHER" id="PTHR10091">
    <property type="entry name" value="ALDOSE-1-EPIMERASE"/>
    <property type="match status" value="1"/>
</dbReference>
<comment type="caution">
    <text evidence="1">The sequence shown here is derived from an EMBL/GenBank/DDBJ whole genome shotgun (WGS) entry which is preliminary data.</text>
</comment>
<dbReference type="EMBL" id="VBAN01000177">
    <property type="protein sequence ID" value="TMI82154.1"/>
    <property type="molecule type" value="Genomic_DNA"/>
</dbReference>
<dbReference type="InterPro" id="IPR008183">
    <property type="entry name" value="Aldose_1/G6P_1-epimerase"/>
</dbReference>
<dbReference type="InterPro" id="IPR011013">
    <property type="entry name" value="Gal_mutarotase_sf_dom"/>
</dbReference>
<dbReference type="GO" id="GO:0004034">
    <property type="term" value="F:aldose 1-epimerase activity"/>
    <property type="evidence" value="ECO:0007669"/>
    <property type="project" value="TreeGrafter"/>
</dbReference>
<protein>
    <submittedName>
        <fullName evidence="1">Aldose epimerase</fullName>
    </submittedName>
</protein>
<reference evidence="1 2" key="1">
    <citation type="journal article" date="2019" name="Nat. Microbiol.">
        <title>Mediterranean grassland soil C-N compound turnover is dependent on rainfall and depth, and is mediated by genomically divergent microorganisms.</title>
        <authorList>
            <person name="Diamond S."/>
            <person name="Andeer P.F."/>
            <person name="Li Z."/>
            <person name="Crits-Christoph A."/>
            <person name="Burstein D."/>
            <person name="Anantharaman K."/>
            <person name="Lane K.R."/>
            <person name="Thomas B.C."/>
            <person name="Pan C."/>
            <person name="Northen T.R."/>
            <person name="Banfield J.F."/>
        </authorList>
    </citation>
    <scope>NUCLEOTIDE SEQUENCE [LARGE SCALE GENOMIC DNA]</scope>
    <source>
        <strain evidence="1">NP_6</strain>
    </source>
</reference>
<dbReference type="CDD" id="cd09022">
    <property type="entry name" value="Aldose_epim_Ec_YihR"/>
    <property type="match status" value="1"/>
</dbReference>
<sequence length="286" mass="30779">MMQPPTGQQYRIAHERQEAVAVELGAGGLPLLPWPNRLGDGRYQFDGETHQVPINRVGERTAIHGLTRWIPWRAVEHTASRVALATTLFPQPGYPFTLALRVSYELSGGGLTVETAARNDGGRALPFGAGHHPYLAVPGGALNQATLVVPATHRLLTDSRGLPTGSVEAVEGTPYDFRRPRPIGDVGLDTCYQGLIRDADGLARVRVDEAVLWIDGRYAYLQLYTGDTLPDPAERRRGLAVEPMTCPPDAFRTGTGVIVLPPGGSVTARWGLAAGVTPSSPRRAGR</sequence>
<organism evidence="1 2">
    <name type="scientific">Candidatus Segetimicrobium genomatis</name>
    <dbReference type="NCBI Taxonomy" id="2569760"/>
    <lineage>
        <taxon>Bacteria</taxon>
        <taxon>Bacillati</taxon>
        <taxon>Candidatus Sysuimicrobiota</taxon>
        <taxon>Candidatus Sysuimicrobiia</taxon>
        <taxon>Candidatus Sysuimicrobiales</taxon>
        <taxon>Candidatus Segetimicrobiaceae</taxon>
        <taxon>Candidatus Segetimicrobium</taxon>
    </lineage>
</organism>
<dbReference type="Pfam" id="PF01263">
    <property type="entry name" value="Aldose_epim"/>
    <property type="match status" value="1"/>
</dbReference>
<dbReference type="GO" id="GO:0030246">
    <property type="term" value="F:carbohydrate binding"/>
    <property type="evidence" value="ECO:0007669"/>
    <property type="project" value="InterPro"/>
</dbReference>
<name>A0A537JF44_9BACT</name>
<dbReference type="InterPro" id="IPR014718">
    <property type="entry name" value="GH-type_carb-bd"/>
</dbReference>
<evidence type="ECO:0000313" key="1">
    <source>
        <dbReference type="EMBL" id="TMI82154.1"/>
    </source>
</evidence>
<accession>A0A537JF44</accession>